<organism evidence="4 5">
    <name type="scientific">Adlercreutzia equolifaciens subsp. celatus DSM 18785</name>
    <dbReference type="NCBI Taxonomy" id="1121021"/>
    <lineage>
        <taxon>Bacteria</taxon>
        <taxon>Bacillati</taxon>
        <taxon>Actinomycetota</taxon>
        <taxon>Coriobacteriia</taxon>
        <taxon>Eggerthellales</taxon>
        <taxon>Eggerthellaceae</taxon>
        <taxon>Adlercreutzia</taxon>
    </lineage>
</organism>
<accession>A0A3N0AWS4</accession>
<dbReference type="SMART" id="SM00331">
    <property type="entry name" value="PP2C_SIG"/>
    <property type="match status" value="1"/>
</dbReference>
<evidence type="ECO:0000313" key="5">
    <source>
        <dbReference type="Proteomes" id="UP000278327"/>
    </source>
</evidence>
<feature type="domain" description="PPM-type phosphatase" evidence="3">
    <location>
        <begin position="12"/>
        <end position="240"/>
    </location>
</feature>
<dbReference type="InterPro" id="IPR015655">
    <property type="entry name" value="PP2C"/>
</dbReference>
<dbReference type="Pfam" id="PF00481">
    <property type="entry name" value="PP2C"/>
    <property type="match status" value="1"/>
</dbReference>
<dbReference type="InterPro" id="IPR001932">
    <property type="entry name" value="PPM-type_phosphatase-like_dom"/>
</dbReference>
<dbReference type="PROSITE" id="PS51746">
    <property type="entry name" value="PPM_2"/>
    <property type="match status" value="1"/>
</dbReference>
<evidence type="ECO:0000256" key="1">
    <source>
        <dbReference type="SAM" id="MobiDB-lite"/>
    </source>
</evidence>
<name>A0A3N0AWS4_9ACTN</name>
<dbReference type="SUPFAM" id="SSF81606">
    <property type="entry name" value="PP2C-like"/>
    <property type="match status" value="1"/>
</dbReference>
<evidence type="ECO:0000313" key="4">
    <source>
        <dbReference type="EMBL" id="RNL39327.1"/>
    </source>
</evidence>
<feature type="transmembrane region" description="Helical" evidence="2">
    <location>
        <begin position="257"/>
        <end position="277"/>
    </location>
</feature>
<reference evidence="4 5" key="1">
    <citation type="journal article" date="2019" name="Microbiol. Resour. Announc.">
        <title>Draft Genome Sequences of Type Strains of Gordonibacter faecihominis, Paraeggerthella hongkongensis, Parvibacter caecicola,Slackia equolifaciens, Slackia faecicanis, and Slackia isoflavoniconvertens.</title>
        <authorList>
            <person name="Danylec N."/>
            <person name="Stoll D.A."/>
            <person name="Dotsch A."/>
            <person name="Huch M."/>
        </authorList>
    </citation>
    <scope>NUCLEOTIDE SEQUENCE [LARGE SCALE GENOMIC DNA]</scope>
    <source>
        <strain evidence="4 5">DSM 18785</strain>
    </source>
</reference>
<dbReference type="Proteomes" id="UP000278327">
    <property type="component" value="Unassembled WGS sequence"/>
</dbReference>
<dbReference type="RefSeq" id="WP_117283633.1">
    <property type="nucleotide sequence ID" value="NZ_JAMTCE010000011.1"/>
</dbReference>
<feature type="compositionally biased region" description="Low complexity" evidence="1">
    <location>
        <begin position="367"/>
        <end position="376"/>
    </location>
</feature>
<dbReference type="Gene3D" id="3.60.40.10">
    <property type="entry name" value="PPM-type phosphatase domain"/>
    <property type="match status" value="1"/>
</dbReference>
<dbReference type="CDD" id="cd00143">
    <property type="entry name" value="PP2Cc"/>
    <property type="match status" value="1"/>
</dbReference>
<comment type="caution">
    <text evidence="4">The sequence shown here is derived from an EMBL/GenBank/DDBJ whole genome shotgun (WGS) entry which is preliminary data.</text>
</comment>
<dbReference type="GO" id="GO:0004722">
    <property type="term" value="F:protein serine/threonine phosphatase activity"/>
    <property type="evidence" value="ECO:0007669"/>
    <property type="project" value="InterPro"/>
</dbReference>
<dbReference type="EMBL" id="QICA01000003">
    <property type="protein sequence ID" value="RNL39327.1"/>
    <property type="molecule type" value="Genomic_DNA"/>
</dbReference>
<sequence>MARAKRKKSGATFGSRTDVGCVREHNEDSLAVAPPLYVVCDGMGGHAAGEVASEIAVDVICDRAPAHPDASALGQAVEEANLAIIRAAREGVGRAGMGCTCTAAMLEKDKLVIAQVGDSRAYLLHKGQMQQLTRDHSLVADLIEAGQITEAEARVHPQRSVITRALGSDPRTQPDLFEITVEAGDRLLLCSDGLSTMLEDDQIAKILANHSEPQRCAAQLVNEAVGRGGYDNVTVIVVDVTGLAEQHRRKLTRKSRATAIMLALLLVAIIAGCAYGFNYLASNAAYLVAQDGKVAVYQGVPGDLFGLSFNHLDRVTDVALDDLQPGTANRLREEGIKVDSLEAANSLVAEYEKEIADRKAAEEEAARAAAEANQPEEPAKGAEGAGGSTASGAQGGTDAQGTTGGSQSASPSSGAGSGTSDASSGNTGAGTSRDAQGGAAGGTNR</sequence>
<keyword evidence="2" id="KW-0472">Membrane</keyword>
<dbReference type="InterPro" id="IPR036457">
    <property type="entry name" value="PPM-type-like_dom_sf"/>
</dbReference>
<feature type="compositionally biased region" description="Gly residues" evidence="1">
    <location>
        <begin position="383"/>
        <end position="395"/>
    </location>
</feature>
<gene>
    <name evidence="4" type="ORF">DMP10_02770</name>
</gene>
<keyword evidence="5" id="KW-1185">Reference proteome</keyword>
<feature type="region of interest" description="Disordered" evidence="1">
    <location>
        <begin position="359"/>
        <end position="445"/>
    </location>
</feature>
<dbReference type="AlphaFoldDB" id="A0A3N0AWS4"/>
<protein>
    <submittedName>
        <fullName evidence="4">Stp1/IreP family PP2C-type Ser/Thr phosphatase</fullName>
    </submittedName>
</protein>
<evidence type="ECO:0000259" key="3">
    <source>
        <dbReference type="PROSITE" id="PS51746"/>
    </source>
</evidence>
<dbReference type="PANTHER" id="PTHR47992">
    <property type="entry name" value="PROTEIN PHOSPHATASE"/>
    <property type="match status" value="1"/>
</dbReference>
<keyword evidence="2" id="KW-0812">Transmembrane</keyword>
<evidence type="ECO:0000256" key="2">
    <source>
        <dbReference type="SAM" id="Phobius"/>
    </source>
</evidence>
<dbReference type="NCBIfam" id="NF033484">
    <property type="entry name" value="Stp1_PP2C_phos"/>
    <property type="match status" value="1"/>
</dbReference>
<dbReference type="SMART" id="SM00332">
    <property type="entry name" value="PP2Cc"/>
    <property type="match status" value="1"/>
</dbReference>
<proteinExistence type="predicted"/>
<feature type="compositionally biased region" description="Low complexity" evidence="1">
    <location>
        <begin position="396"/>
        <end position="432"/>
    </location>
</feature>
<keyword evidence="2" id="KW-1133">Transmembrane helix</keyword>